<proteinExistence type="predicted"/>
<feature type="compositionally biased region" description="Polar residues" evidence="1">
    <location>
        <begin position="16"/>
        <end position="28"/>
    </location>
</feature>
<dbReference type="Proteomes" id="UP001229421">
    <property type="component" value="Unassembled WGS sequence"/>
</dbReference>
<accession>A0AAD8L7B7</accession>
<protein>
    <submittedName>
        <fullName evidence="2">Uncharacterized protein</fullName>
    </submittedName>
</protein>
<dbReference type="PANTHER" id="PTHR34946">
    <property type="entry name" value="OS03G0310200 PROTEIN"/>
    <property type="match status" value="1"/>
</dbReference>
<dbReference type="AlphaFoldDB" id="A0AAD8L7B7"/>
<evidence type="ECO:0000313" key="3">
    <source>
        <dbReference type="Proteomes" id="UP001229421"/>
    </source>
</evidence>
<evidence type="ECO:0000256" key="1">
    <source>
        <dbReference type="SAM" id="MobiDB-lite"/>
    </source>
</evidence>
<sequence>MENAHKELQLLPMPHTTPSHYRTSPWSSDQNVFRSDDLQHSLDGNGGLSVDLQLSISVRPIKSLSKTEGEIAALESMHVEHVKEMTRREMEIAQSDFTCARQLWTRAHEEMEKAEKMKERAIGCTDSGIEITCHACTKKFRP</sequence>
<dbReference type="EMBL" id="JAUHHV010000001">
    <property type="protein sequence ID" value="KAK1435733.1"/>
    <property type="molecule type" value="Genomic_DNA"/>
</dbReference>
<evidence type="ECO:0000313" key="2">
    <source>
        <dbReference type="EMBL" id="KAK1435733.1"/>
    </source>
</evidence>
<feature type="region of interest" description="Disordered" evidence="1">
    <location>
        <begin position="1"/>
        <end position="28"/>
    </location>
</feature>
<comment type="caution">
    <text evidence="2">The sequence shown here is derived from an EMBL/GenBank/DDBJ whole genome shotgun (WGS) entry which is preliminary data.</text>
</comment>
<gene>
    <name evidence="2" type="ORF">QVD17_01500</name>
</gene>
<organism evidence="2 3">
    <name type="scientific">Tagetes erecta</name>
    <name type="common">African marigold</name>
    <dbReference type="NCBI Taxonomy" id="13708"/>
    <lineage>
        <taxon>Eukaryota</taxon>
        <taxon>Viridiplantae</taxon>
        <taxon>Streptophyta</taxon>
        <taxon>Embryophyta</taxon>
        <taxon>Tracheophyta</taxon>
        <taxon>Spermatophyta</taxon>
        <taxon>Magnoliopsida</taxon>
        <taxon>eudicotyledons</taxon>
        <taxon>Gunneridae</taxon>
        <taxon>Pentapetalae</taxon>
        <taxon>asterids</taxon>
        <taxon>campanulids</taxon>
        <taxon>Asterales</taxon>
        <taxon>Asteraceae</taxon>
        <taxon>Asteroideae</taxon>
        <taxon>Heliantheae alliance</taxon>
        <taxon>Tageteae</taxon>
        <taxon>Tagetes</taxon>
    </lineage>
</organism>
<name>A0AAD8L7B7_TARER</name>
<reference evidence="2" key="1">
    <citation type="journal article" date="2023" name="bioRxiv">
        <title>Improved chromosome-level genome assembly for marigold (Tagetes erecta).</title>
        <authorList>
            <person name="Jiang F."/>
            <person name="Yuan L."/>
            <person name="Wang S."/>
            <person name="Wang H."/>
            <person name="Xu D."/>
            <person name="Wang A."/>
            <person name="Fan W."/>
        </authorList>
    </citation>
    <scope>NUCLEOTIDE SEQUENCE</scope>
    <source>
        <strain evidence="2">WSJ</strain>
        <tissue evidence="2">Leaf</tissue>
    </source>
</reference>
<dbReference type="GO" id="GO:0009630">
    <property type="term" value="P:gravitropism"/>
    <property type="evidence" value="ECO:0007669"/>
    <property type="project" value="TreeGrafter"/>
</dbReference>
<keyword evidence="3" id="KW-1185">Reference proteome</keyword>
<dbReference type="GO" id="GO:0005634">
    <property type="term" value="C:nucleus"/>
    <property type="evidence" value="ECO:0007669"/>
    <property type="project" value="TreeGrafter"/>
</dbReference>
<dbReference type="PANTHER" id="PTHR34946:SF2">
    <property type="entry name" value="OS04G0386300 PROTEIN"/>
    <property type="match status" value="1"/>
</dbReference>